<evidence type="ECO:0000313" key="2">
    <source>
        <dbReference type="Proteomes" id="UP001432059"/>
    </source>
</evidence>
<protein>
    <submittedName>
        <fullName evidence="1">LPS export ABC transporter periplasmic protein LptC</fullName>
    </submittedName>
</protein>
<dbReference type="AlphaFoldDB" id="A0AAU0EYG9"/>
<dbReference type="Pfam" id="PF06835">
    <property type="entry name" value="LptC"/>
    <property type="match status" value="1"/>
</dbReference>
<dbReference type="RefSeq" id="WP_327984894.1">
    <property type="nucleotide sequence ID" value="NZ_CP136426.1"/>
</dbReference>
<dbReference type="NCBIfam" id="TIGR04409">
    <property type="entry name" value="LptC_YrbK"/>
    <property type="match status" value="1"/>
</dbReference>
<dbReference type="GO" id="GO:0005886">
    <property type="term" value="C:plasma membrane"/>
    <property type="evidence" value="ECO:0007669"/>
    <property type="project" value="InterPro"/>
</dbReference>
<keyword evidence="2" id="KW-1185">Reference proteome</keyword>
<reference evidence="1" key="1">
    <citation type="submission" date="2023-10" db="EMBL/GenBank/DDBJ databases">
        <title>Characterization and whole genome sequencing of a novel strain of Bergeyella porcorum QD2021 isolated from pig.</title>
        <authorList>
            <person name="Liu G."/>
            <person name="Chen C."/>
            <person name="Han X."/>
        </authorList>
    </citation>
    <scope>NUCLEOTIDE SEQUENCE</scope>
    <source>
        <strain evidence="1">QD2021</strain>
    </source>
</reference>
<dbReference type="GO" id="GO:0015221">
    <property type="term" value="F:lipopolysaccharide transmembrane transporter activity"/>
    <property type="evidence" value="ECO:0007669"/>
    <property type="project" value="InterPro"/>
</dbReference>
<evidence type="ECO:0000313" key="1">
    <source>
        <dbReference type="EMBL" id="WOC51243.1"/>
    </source>
</evidence>
<dbReference type="InterPro" id="IPR026265">
    <property type="entry name" value="LptC"/>
</dbReference>
<dbReference type="InterPro" id="IPR010664">
    <property type="entry name" value="LipoPS_assembly_LptC-rel"/>
</dbReference>
<organism evidence="1 2">
    <name type="scientific">Bergeyella porcorum</name>
    <dbReference type="NCBI Taxonomy" id="1735111"/>
    <lineage>
        <taxon>Bacteria</taxon>
        <taxon>Pseudomonadati</taxon>
        <taxon>Bacteroidota</taxon>
        <taxon>Flavobacteriia</taxon>
        <taxon>Flavobacteriales</taxon>
        <taxon>Weeksellaceae</taxon>
        <taxon>Bergeyella</taxon>
    </lineage>
</organism>
<name>A0AAU0EYG9_9FLAO</name>
<sequence>MMALPKIYLKNIAILLGCAIFFMACDESLSNNSKKKKTNFPSQVIYKADMIKHDSGMVSLRFKAPIIEKYELIDSPYVEARKGIYLEYFDKKNPKTPGKIWANYARLNELRDFYTAKGNVKIRTSEGQFFATQSIYWDKRNRKMYTQDTVFVTDKDGSILVGANGMVAKDDFSEYMFYNNSGSFPSKQIPTAGK</sequence>
<dbReference type="EMBL" id="CP136426">
    <property type="protein sequence ID" value="WOC51243.1"/>
    <property type="molecule type" value="Genomic_DNA"/>
</dbReference>
<dbReference type="Proteomes" id="UP001432059">
    <property type="component" value="Chromosome"/>
</dbReference>
<dbReference type="KEGG" id="bpor:BPO_0596"/>
<accession>A0AAU0EYG9</accession>
<proteinExistence type="predicted"/>
<gene>
    <name evidence="1" type="ORF">BPO_0596</name>
</gene>
<dbReference type="PROSITE" id="PS51257">
    <property type="entry name" value="PROKAR_LIPOPROTEIN"/>
    <property type="match status" value="1"/>
</dbReference>